<proteinExistence type="predicted"/>
<accession>A0ABV2AVR0</accession>
<sequence>MLSGGAGYLARIIGTEEDKVNCSFFYKIGACRHGDSCLRLHLCPDFSQTLLLSHLYVPPPPLPDGGFVDEKETYERFYEDMFSELSQYGPLEDLAVCDNLGDHLV</sequence>
<keyword evidence="4 5" id="KW-0862">Zinc</keyword>
<evidence type="ECO:0000256" key="5">
    <source>
        <dbReference type="PROSITE-ProRule" id="PRU00723"/>
    </source>
</evidence>
<keyword evidence="8" id="KW-1185">Reference proteome</keyword>
<feature type="zinc finger region" description="C3H1-type" evidence="5">
    <location>
        <begin position="16"/>
        <end position="44"/>
    </location>
</feature>
<dbReference type="PROSITE" id="PS50103">
    <property type="entry name" value="ZF_C3H1"/>
    <property type="match status" value="1"/>
</dbReference>
<name>A0ABV2AVR0_9EUKA</name>
<protein>
    <submittedName>
        <fullName evidence="7">Splicing factor U2AF 26 kDa subunit</fullName>
    </submittedName>
</protein>
<evidence type="ECO:0000313" key="7">
    <source>
        <dbReference type="EMBL" id="MES1923438.1"/>
    </source>
</evidence>
<comment type="caution">
    <text evidence="7">The sequence shown here is derived from an EMBL/GenBank/DDBJ whole genome shotgun (WGS) entry which is preliminary data.</text>
</comment>
<evidence type="ECO:0000256" key="1">
    <source>
        <dbReference type="ARBA" id="ARBA00022723"/>
    </source>
</evidence>
<keyword evidence="2" id="KW-0677">Repeat</keyword>
<dbReference type="InterPro" id="IPR012677">
    <property type="entry name" value="Nucleotide-bd_a/b_plait_sf"/>
</dbReference>
<evidence type="ECO:0000256" key="3">
    <source>
        <dbReference type="ARBA" id="ARBA00022771"/>
    </source>
</evidence>
<evidence type="ECO:0000259" key="6">
    <source>
        <dbReference type="PROSITE" id="PS50103"/>
    </source>
</evidence>
<dbReference type="Pfam" id="PF00642">
    <property type="entry name" value="zf-CCCH"/>
    <property type="match status" value="1"/>
</dbReference>
<gene>
    <name evidence="7" type="primary">U2AF1</name>
    <name evidence="7" type="ORF">MHBO_005010</name>
</gene>
<organism evidence="7 8">
    <name type="scientific">Bonamia ostreae</name>
    <dbReference type="NCBI Taxonomy" id="126728"/>
    <lineage>
        <taxon>Eukaryota</taxon>
        <taxon>Sar</taxon>
        <taxon>Rhizaria</taxon>
        <taxon>Endomyxa</taxon>
        <taxon>Ascetosporea</taxon>
        <taxon>Haplosporida</taxon>
        <taxon>Bonamia</taxon>
    </lineage>
</organism>
<evidence type="ECO:0000256" key="4">
    <source>
        <dbReference type="ARBA" id="ARBA00022833"/>
    </source>
</evidence>
<dbReference type="PANTHER" id="PTHR12620">
    <property type="entry name" value="U2 SNRNP AUXILIARY FACTOR, SMALL SUBUNIT"/>
    <property type="match status" value="1"/>
</dbReference>
<keyword evidence="1 5" id="KW-0479">Metal-binding</keyword>
<dbReference type="InterPro" id="IPR009145">
    <property type="entry name" value="U2AF_small"/>
</dbReference>
<evidence type="ECO:0000313" key="8">
    <source>
        <dbReference type="Proteomes" id="UP001439008"/>
    </source>
</evidence>
<dbReference type="Gene3D" id="3.30.70.330">
    <property type="match status" value="1"/>
</dbReference>
<reference evidence="7 8" key="1">
    <citation type="journal article" date="2024" name="BMC Biol.">
        <title>Comparative genomics of Ascetosporea gives new insight into the evolutionary basis for animal parasitism in Rhizaria.</title>
        <authorList>
            <person name="Hiltunen Thoren M."/>
            <person name="Onut-Brannstrom I."/>
            <person name="Alfjorden A."/>
            <person name="Peckova H."/>
            <person name="Swords F."/>
            <person name="Hooper C."/>
            <person name="Holzer A.S."/>
            <person name="Bass D."/>
            <person name="Burki F."/>
        </authorList>
    </citation>
    <scope>NUCLEOTIDE SEQUENCE [LARGE SCALE GENOMIC DNA]</scope>
    <source>
        <strain evidence="7">20-A016</strain>
    </source>
</reference>
<feature type="domain" description="C3H1-type" evidence="6">
    <location>
        <begin position="16"/>
        <end position="44"/>
    </location>
</feature>
<dbReference type="EMBL" id="JBDODL010006199">
    <property type="protein sequence ID" value="MES1923438.1"/>
    <property type="molecule type" value="Genomic_DNA"/>
</dbReference>
<keyword evidence="3 5" id="KW-0863">Zinc-finger</keyword>
<dbReference type="Proteomes" id="UP001439008">
    <property type="component" value="Unassembled WGS sequence"/>
</dbReference>
<dbReference type="PRINTS" id="PR01848">
    <property type="entry name" value="U2AUXFACTOR"/>
</dbReference>
<evidence type="ECO:0000256" key="2">
    <source>
        <dbReference type="ARBA" id="ARBA00022737"/>
    </source>
</evidence>
<dbReference type="InterPro" id="IPR000571">
    <property type="entry name" value="Znf_CCCH"/>
</dbReference>